<organism evidence="2 3">
    <name type="scientific">Pelagicoccus mobilis</name>
    <dbReference type="NCBI Taxonomy" id="415221"/>
    <lineage>
        <taxon>Bacteria</taxon>
        <taxon>Pseudomonadati</taxon>
        <taxon>Verrucomicrobiota</taxon>
        <taxon>Opitutia</taxon>
        <taxon>Puniceicoccales</taxon>
        <taxon>Pelagicoccaceae</taxon>
        <taxon>Pelagicoccus</taxon>
    </lineage>
</organism>
<feature type="chain" id="PRO_5037921436" evidence="1">
    <location>
        <begin position="23"/>
        <end position="2987"/>
    </location>
</feature>
<protein>
    <submittedName>
        <fullName evidence="2">Uncharacterized protein</fullName>
    </submittedName>
</protein>
<name>A0A934RY61_9BACT</name>
<dbReference type="RefSeq" id="WP_200353922.1">
    <property type="nucleotide sequence ID" value="NZ_JAENIL010000003.1"/>
</dbReference>
<keyword evidence="3" id="KW-1185">Reference proteome</keyword>
<keyword evidence="1" id="KW-0732">Signal</keyword>
<reference evidence="2" key="1">
    <citation type="submission" date="2021-01" db="EMBL/GenBank/DDBJ databases">
        <title>Modified the classification status of verrucomicrobia.</title>
        <authorList>
            <person name="Feng X."/>
        </authorList>
    </citation>
    <scope>NUCLEOTIDE SEQUENCE</scope>
    <source>
        <strain evidence="2">KCTC 13126</strain>
    </source>
</reference>
<gene>
    <name evidence="2" type="ORF">JIN87_02425</name>
</gene>
<feature type="signal peptide" evidence="1">
    <location>
        <begin position="1"/>
        <end position="22"/>
    </location>
</feature>
<accession>A0A934RY61</accession>
<evidence type="ECO:0000313" key="3">
    <source>
        <dbReference type="Proteomes" id="UP000617628"/>
    </source>
</evidence>
<evidence type="ECO:0000256" key="1">
    <source>
        <dbReference type="SAM" id="SignalP"/>
    </source>
</evidence>
<proteinExistence type="predicted"/>
<evidence type="ECO:0000313" key="2">
    <source>
        <dbReference type="EMBL" id="MBK1875703.1"/>
    </source>
</evidence>
<dbReference type="Proteomes" id="UP000617628">
    <property type="component" value="Unassembled WGS sequence"/>
</dbReference>
<dbReference type="EMBL" id="JAENIL010000003">
    <property type="protein sequence ID" value="MBK1875703.1"/>
    <property type="molecule type" value="Genomic_DNA"/>
</dbReference>
<sequence>MRRLKRLIAGLVVAAVPIAASAQVVFFELDQLQNIFNRVQEGAGLSGDGSSTPGQFTALHTFGGVAPLTGSNPVEGPSNGTGSLKIQHMRVGAPLYGRFTNYLFGAVLPLPDTDEDGIELSGVNPSDYWNARPFRESDRLGYAWDEGRNRVLASEGGTFDIVWQRSRAEIGKPADYETSPENYHVEAGVYYRLYEHSHVGVSRGDSIPPPLVEADGATALAETDTTYWNPIPYVLRATERYHYSASANAVFATQPGPVSVTWQRIEPTAGDHSGDDNYVENGGRYYRLLNKRYVISGSPVKEPKKIYWSEAGNVGVPVLIPASTVSKLQIVYNSDVPRNVPVSEGVVLGEGSGVSSEGSNVATAITSTLWYSATEKALKSLNRQGRLFVEFLGTPDSVSGVPEHLGFEVVDIVKDVVPLNESVHLGEAVPDVYDESDGEKLVPRVANTPDGENYLYQHFESSDLATAGDLSNAVLFARRETENVNDVVLWWLEKGVQGVLWPKEYVRYDFKWPSDIASFSHYMRPLVGSELEAKETSVLLNGDEAPRIEYQDQLDQVRAKLTADNRFYTILDENFPAHRTLLRFISGNEVRFERVFSWLDTTLSPLDSDDSFVAGSLGTSVAQQLDSYDPTSGKFTWPDESSIPYVFDMTVPVGERLPVPNTAFGSGEGEEYWAGYLNLDIGDSFNPNAYIDPFEFGFDEANRGAIIPVNSIPGDNKLEALWFRRSDDDETDGFSAHYWPSALGRYTVEWPSSPSEIVLASNDGTGPLSSLLAKGSVYYQNDSSAPGYNPNEEHALMQGGQAFALRDDLNVVTNDSGEYSSDPYVILEYEDTDGRLSMKPYKVLREKLSEGEVFTYPVEAGTILQAPMPLPLMDLPLLESGESEGFNVSKEADWVQIQSSDVQDPMASQVWEFVSAERPALAEGSAYNLQSSDLSETKKLYVESYSYDANTIRGIVGGAEVSISSLSVTDTETSGWGYHFLSDQNPHVYYSVNSGSSHLSSLAIGDPYHLYLPVRGELLEMTLVSQETSNGVDILVFEAPEALRSEDVYNSGLGSVRRYQFGDVLFDDAELIVTDGSLADGALDNWYVSQSPLASDDLVLNDYRSKFTYQDRKGNMWVYRGPHSKQGPAPDEAFSVQFYYKTLPGFYFPASGANQPDVGTIVPYLRSSESDGSWSGPAFGSAEQALAISYRPYWPDTTPVLFTGETLTNPKRGLPAVRGQISAEVLYQQSAREENAEEASVVLHDPTREKSVALSVDGLEKIPGSAVTEGYLGKTYFSLLPPHLGSRFFYDPIRGEKGHLVYKGQFVDEVLGEDYLQLNILSESDKEKLKGLVVDSDEDKDAWDLAIDSLATTLETFEEDEDKPGTYKPNVALNKVVGEEELASINNEDIAVDSYALSAVGPGSGYVTMIFGNGEAFTPVGDPVVMQILRVDDALYRGEVKPVLSSNPLNEMLTMRQISDFAGAVDDYEFEWKIASPVDGADPVVNLNERVLLMGDDTWSHLRFPTVFDSAVSFSSIDADRLGVQSAGSVTAVESLAVSSTTENGTTGEHEFTSADAGEVEVNDSFVIRDATDDAILVRGTANSTDSVLSVLALEEDASGFVPVSIEELAGKGLPASFLHRTFTSSKDLDFSAIFLSLDIATDLGARVFVNGVEVVVANASEVSEDALNSPTTGSPAGFETLSRVYSVPVEVLLLGTDGADEVTHDVSVELYSSADADTVQDFNLRIEAYHRVDKTEESWIALDPSRYPDGVRTVLGETADVRALADNYLIMRYRPKLLEDGSARADDDESGYSQWTRPALAEGWIKRVLAGINPFNQRVTNLFANNVDTDASILTEAGPRWEGDVALNLSTINDYGLIEIYETVLNRGRMLSIDAGINYGPANDALLLAAGYLSDLYMMLGNEAKADALNPTIGIGTANSTYGDIATSMFAFEGQLSSLLEEELALWRGRSDFLQPGVEIAPVYNRLVWNYTRGIDSGEVIYALNYNIKEDQNGELDGTVNAEDAAVMYPQGHGDAYGHYLTALKGYFKLFMDEDFSWVPRIEAVNVLGVPVAVDYQDERKFAAAAVQVAQAGQQVMELTWRQDYQLVEENGWEHLASTRSNDRRTLPSSRYWGVDHWASRTQQGTYLNWVVGNSMLPDVDDDASHEGIQVVDRRTVTELEELTRIADATQASLDNAEAGLNPLGFDPNSMAFDLDPVGFGTGSTSHFEQVLDRAKLALSNAVIAFDDAKDVTRLMRSEEDSLSDFQAKVDSQELAFKNRLIEIYGTPYPDDIGPGKTYDSGYDGPDLFHYQYVEDATLEFGGAFLKDEDIDYELNIRVPPSGEGAWVAAGLGDRIDNGTATIDFNLTSTGLLKKPEAWNGSRLYAGKLQLAINDILMKRNAVYLEIENYRTFDYLFERQLEIFEAKVQTMADIKGYNEKIRDFNTGIKITQAATELITRGIAEFLDYKKGATEVALSFVPDNMLFGLASGGDITSSISGTIETQSYVHSTVLKVISGVAEIAGRATVAGLEAAASAVHYNEIVPAEILQAETEAVFAVDTALQDLLGQVFPINRSIQQLEASRMKYQALLAQGLAVQAEREVFRKRAASVIQGYRTRNASFRLFRNEKLERYKSLFDLAARYSYLAAQAYDYETGLLGTDEGQDFVKRIVESRALGVVQGGEPQFAGSDQGDPGLSSILAEMSADWEVLRSRLGYNNPDVYGTLFSLRSENFRILPGIEGDDAWKDILEAGRVADLKADPDLRRYAMQLDDGSGLPVPGIVLEFSSHIGEGYNFMGRQLAAGDHSYSPTSFATKIFSSGVVLSGYEGMDNPTSVTNSTQNGSSPSDPDLAFLDEDALAATPYIYLIPVGKDVMRTPPLGDQSELRSWSVEDVTIPLPFNIGASEHSSKAFYQTQDSLTEPLFQVRKHQAFRPVSDESVYQGDNGRLFASEFTNSRLIGRSVWNTKWKIVIPGRTLLNDPDEGLERFIETVKDIKLHLETYSYSGN</sequence>
<comment type="caution">
    <text evidence="2">The sequence shown here is derived from an EMBL/GenBank/DDBJ whole genome shotgun (WGS) entry which is preliminary data.</text>
</comment>